<dbReference type="GO" id="GO:0003899">
    <property type="term" value="F:DNA-directed RNA polymerase activity"/>
    <property type="evidence" value="ECO:0007669"/>
    <property type="project" value="UniProtKB-UniRule"/>
</dbReference>
<comment type="function">
    <text evidence="4">DNA-dependent RNA polymerase catalyzes the transcription of DNA into RNA using the four ribonucleoside triphosphates as substrates. Common component of RNA polymerases I, II and III which synthesize ribosomal RNA precursors, mRNA precursors and many functional non-coding RNAs, and small RNAs, such as 5S rRNA and tRNAs, respectively.</text>
</comment>
<dbReference type="SMART" id="SM00658">
    <property type="entry name" value="RPOL8c"/>
    <property type="match status" value="1"/>
</dbReference>
<dbReference type="PANTHER" id="PTHR10917:SF0">
    <property type="entry name" value="DNA-DIRECTED RNA POLYMERASES I, II, AND III SUBUNIT RPABC3"/>
    <property type="match status" value="1"/>
</dbReference>
<dbReference type="InterPro" id="IPR012340">
    <property type="entry name" value="NA-bd_OB-fold"/>
</dbReference>
<dbReference type="GO" id="GO:0005666">
    <property type="term" value="C:RNA polymerase III complex"/>
    <property type="evidence" value="ECO:0007669"/>
    <property type="project" value="TreeGrafter"/>
</dbReference>
<comment type="subcellular location">
    <subcellularLocation>
        <location evidence="1">Nucleus</location>
    </subcellularLocation>
</comment>
<dbReference type="GO" id="GO:0005736">
    <property type="term" value="C:RNA polymerase I complex"/>
    <property type="evidence" value="ECO:0007669"/>
    <property type="project" value="TreeGrafter"/>
</dbReference>
<comment type="similarity">
    <text evidence="2 4">Belongs to the eukaryotic RPB8 RNA polymerase subunit family.</text>
</comment>
<proteinExistence type="inferred from homology"/>
<gene>
    <name evidence="5" type="ORF">NDES1114_LOCUS16440</name>
</gene>
<protein>
    <recommendedName>
        <fullName evidence="4">DNA-directed RNA polymerases I, II, and III subunit RPABC3</fullName>
    </recommendedName>
</protein>
<name>A0A7S1M158_NEODS</name>
<dbReference type="Gene3D" id="2.40.50.140">
    <property type="entry name" value="Nucleic acid-binding proteins"/>
    <property type="match status" value="1"/>
</dbReference>
<evidence type="ECO:0000256" key="4">
    <source>
        <dbReference type="PIRNR" id="PIRNR000779"/>
    </source>
</evidence>
<dbReference type="GO" id="GO:0005665">
    <property type="term" value="C:RNA polymerase II, core complex"/>
    <property type="evidence" value="ECO:0007669"/>
    <property type="project" value="UniProtKB-UniRule"/>
</dbReference>
<dbReference type="PANTHER" id="PTHR10917">
    <property type="entry name" value="DNA-DIRECTED RNA POLYMERASES I, II, AND III SUBUNIT RPABC3"/>
    <property type="match status" value="1"/>
</dbReference>
<sequence length="149" mass="16818">MATNPFILEEKFAVAQVNPDGRKYQRVSRIVCKSIESDTELSVDINSDVYPVTEGEKLTIGLATTLNLDGEPERDAYDHTVYHRETAMSAYDYVMHGKVYRCNSDEAAADAVTAFASFGGLLMKLHGKQPYLRDVHFNRSYYLLIKKSI</sequence>
<keyword evidence="3 4" id="KW-0539">Nucleus</keyword>
<reference evidence="5" key="1">
    <citation type="submission" date="2021-01" db="EMBL/GenBank/DDBJ databases">
        <authorList>
            <person name="Corre E."/>
            <person name="Pelletier E."/>
            <person name="Niang G."/>
            <person name="Scheremetjew M."/>
            <person name="Finn R."/>
            <person name="Kale V."/>
            <person name="Holt S."/>
            <person name="Cochrane G."/>
            <person name="Meng A."/>
            <person name="Brown T."/>
            <person name="Cohen L."/>
        </authorList>
    </citation>
    <scope>NUCLEOTIDE SEQUENCE</scope>
    <source>
        <strain evidence="5">CCAP 1951/1</strain>
    </source>
</reference>
<dbReference type="SUPFAM" id="SSF50249">
    <property type="entry name" value="Nucleic acid-binding proteins"/>
    <property type="match status" value="1"/>
</dbReference>
<dbReference type="GO" id="GO:0006351">
    <property type="term" value="P:DNA-templated transcription"/>
    <property type="evidence" value="ECO:0007669"/>
    <property type="project" value="UniProtKB-UniRule"/>
</dbReference>
<dbReference type="EMBL" id="HBGF01024813">
    <property type="protein sequence ID" value="CAD9119238.1"/>
    <property type="molecule type" value="Transcribed_RNA"/>
</dbReference>
<evidence type="ECO:0000256" key="1">
    <source>
        <dbReference type="ARBA" id="ARBA00004123"/>
    </source>
</evidence>
<dbReference type="Pfam" id="PF03870">
    <property type="entry name" value="RNA_pol_Rpb8"/>
    <property type="match status" value="1"/>
</dbReference>
<accession>A0A7S1M158</accession>
<evidence type="ECO:0000256" key="3">
    <source>
        <dbReference type="ARBA" id="ARBA00023242"/>
    </source>
</evidence>
<dbReference type="InterPro" id="IPR005570">
    <property type="entry name" value="RPABC3"/>
</dbReference>
<dbReference type="PIRSF" id="PIRSF000779">
    <property type="entry name" value="RNA_pol_Rpb8"/>
    <property type="match status" value="1"/>
</dbReference>
<evidence type="ECO:0000313" key="5">
    <source>
        <dbReference type="EMBL" id="CAD9119238.1"/>
    </source>
</evidence>
<evidence type="ECO:0000256" key="2">
    <source>
        <dbReference type="ARBA" id="ARBA00008912"/>
    </source>
</evidence>
<organism evidence="5">
    <name type="scientific">Neobodo designis</name>
    <name type="common">Flagellated protozoan</name>
    <name type="synonym">Bodo designis</name>
    <dbReference type="NCBI Taxonomy" id="312471"/>
    <lineage>
        <taxon>Eukaryota</taxon>
        <taxon>Discoba</taxon>
        <taxon>Euglenozoa</taxon>
        <taxon>Kinetoplastea</taxon>
        <taxon>Metakinetoplastina</taxon>
        <taxon>Neobodonida</taxon>
        <taxon>Neobodo</taxon>
    </lineage>
</organism>
<dbReference type="AlphaFoldDB" id="A0A7S1M158"/>